<dbReference type="PIRSF" id="PIRSF033490">
    <property type="entry name" value="MazF"/>
    <property type="match status" value="1"/>
</dbReference>
<dbReference type="PANTHER" id="PTHR33988:SF2">
    <property type="entry name" value="ENDORIBONUCLEASE MAZF"/>
    <property type="match status" value="1"/>
</dbReference>
<dbReference type="Proteomes" id="UP000593737">
    <property type="component" value="Chromosome"/>
</dbReference>
<dbReference type="Gene3D" id="2.30.30.110">
    <property type="match status" value="1"/>
</dbReference>
<dbReference type="GO" id="GO:0016075">
    <property type="term" value="P:rRNA catabolic process"/>
    <property type="evidence" value="ECO:0007669"/>
    <property type="project" value="TreeGrafter"/>
</dbReference>
<dbReference type="GO" id="GO:0006402">
    <property type="term" value="P:mRNA catabolic process"/>
    <property type="evidence" value="ECO:0007669"/>
    <property type="project" value="TreeGrafter"/>
</dbReference>
<evidence type="ECO:0000256" key="1">
    <source>
        <dbReference type="PIRNR" id="PIRNR033490"/>
    </source>
</evidence>
<keyword evidence="1" id="KW-0255">Endonuclease</keyword>
<dbReference type="PANTHER" id="PTHR33988">
    <property type="entry name" value="ENDORIBONUCLEASE MAZF-RELATED"/>
    <property type="match status" value="1"/>
</dbReference>
<accession>A0A7S8FDE0</accession>
<dbReference type="GO" id="GO:0004521">
    <property type="term" value="F:RNA endonuclease activity"/>
    <property type="evidence" value="ECO:0007669"/>
    <property type="project" value="TreeGrafter"/>
</dbReference>
<protein>
    <recommendedName>
        <fullName evidence="1">mRNA interferase</fullName>
        <ecNumber evidence="1">3.1.-.-</ecNumber>
    </recommendedName>
</protein>
<dbReference type="Pfam" id="PF02452">
    <property type="entry name" value="PemK_toxin"/>
    <property type="match status" value="1"/>
</dbReference>
<keyword evidence="1 2" id="KW-0378">Hydrolase</keyword>
<dbReference type="EMBL" id="CP047423">
    <property type="protein sequence ID" value="QPD03788.1"/>
    <property type="molecule type" value="Genomic_DNA"/>
</dbReference>
<evidence type="ECO:0000313" key="2">
    <source>
        <dbReference type="EMBL" id="QPD03788.1"/>
    </source>
</evidence>
<organism evidence="2 3">
    <name type="scientific">Candidatus Nitrospira kreftii</name>
    <dbReference type="NCBI Taxonomy" id="2652173"/>
    <lineage>
        <taxon>Bacteria</taxon>
        <taxon>Pseudomonadati</taxon>
        <taxon>Nitrospirota</taxon>
        <taxon>Nitrospiria</taxon>
        <taxon>Nitrospirales</taxon>
        <taxon>Nitrospiraceae</taxon>
        <taxon>Nitrospira</taxon>
    </lineage>
</organism>
<comment type="function">
    <text evidence="1">Toxic component of a type II toxin-antitoxin (TA) system.</text>
</comment>
<evidence type="ECO:0000313" key="3">
    <source>
        <dbReference type="Proteomes" id="UP000593737"/>
    </source>
</evidence>
<reference evidence="2 3" key="1">
    <citation type="journal article" date="2020" name="ISME J.">
        <title>Enrichment and physiological characterization of a novel comammox Nitrospira indicates ammonium inhibition of complete nitrification.</title>
        <authorList>
            <person name="Sakoula D."/>
            <person name="Koch H."/>
            <person name="Frank J."/>
            <person name="Jetten M.S.M."/>
            <person name="van Kessel M.A.H.J."/>
            <person name="Lucker S."/>
        </authorList>
    </citation>
    <scope>NUCLEOTIDE SEQUENCE [LARGE SCALE GENOMIC DNA]</scope>
    <source>
        <strain evidence="2">Comreactor17</strain>
    </source>
</reference>
<proteinExistence type="inferred from homology"/>
<dbReference type="AlphaFoldDB" id="A0A7S8FDE0"/>
<keyword evidence="1" id="KW-0540">Nuclease</keyword>
<name>A0A7S8FDE0_9BACT</name>
<gene>
    <name evidence="2" type="ORF">Nkreftii_001562</name>
</gene>
<dbReference type="SUPFAM" id="SSF50118">
    <property type="entry name" value="Cell growth inhibitor/plasmid maintenance toxic component"/>
    <property type="match status" value="1"/>
</dbReference>
<dbReference type="GO" id="GO:0003677">
    <property type="term" value="F:DNA binding"/>
    <property type="evidence" value="ECO:0007669"/>
    <property type="project" value="InterPro"/>
</dbReference>
<sequence length="118" mass="13138">MLNRGEVWLADLNPKRGTEPGKTRPVLIVQAQALLDAQHPSTLIVPLTTVLIDGAEPLRIRVPAAGRLRRTSDLLIDQLRAIDNRRLVEGPLTKLSATLMKRIHEAVVEVLDLDQDRN</sequence>
<dbReference type="KEGG" id="nkf:Nkreftii_001562"/>
<dbReference type="InterPro" id="IPR003477">
    <property type="entry name" value="PemK-like"/>
</dbReference>
<dbReference type="EC" id="3.1.-.-" evidence="1"/>
<dbReference type="GO" id="GO:0016787">
    <property type="term" value="F:hydrolase activity"/>
    <property type="evidence" value="ECO:0007669"/>
    <property type="project" value="UniProtKB-KW"/>
</dbReference>
<dbReference type="InterPro" id="IPR011067">
    <property type="entry name" value="Plasmid_toxin/cell-grow_inhib"/>
</dbReference>
<comment type="similarity">
    <text evidence="1">Belongs to the PemK/MazF family.</text>
</comment>